<feature type="domain" description="AAA+ ATPase" evidence="7">
    <location>
        <begin position="237"/>
        <end position="390"/>
    </location>
</feature>
<dbReference type="PANTHER" id="PTHR48470:SF1">
    <property type="entry name" value="CELL DIVISION CONTROL PROTEIN 48 C ISOFORM 1"/>
    <property type="match status" value="1"/>
</dbReference>
<dbReference type="InterPro" id="IPR055278">
    <property type="entry name" value="CDC48c"/>
</dbReference>
<evidence type="ECO:0000256" key="1">
    <source>
        <dbReference type="ARBA" id="ARBA00004496"/>
    </source>
</evidence>
<evidence type="ECO:0000313" key="9">
    <source>
        <dbReference type="Proteomes" id="UP000594263"/>
    </source>
</evidence>
<dbReference type="Pfam" id="PF17862">
    <property type="entry name" value="AAA_lid_3"/>
    <property type="match status" value="2"/>
</dbReference>
<evidence type="ECO:0000313" key="8">
    <source>
        <dbReference type="EnsemblPlants" id="Kaladp0034s0116.1.v1.1"/>
    </source>
</evidence>
<dbReference type="Pfam" id="PF00004">
    <property type="entry name" value="AAA"/>
    <property type="match status" value="2"/>
</dbReference>
<dbReference type="GO" id="GO:0005737">
    <property type="term" value="C:cytoplasm"/>
    <property type="evidence" value="ECO:0007669"/>
    <property type="project" value="UniProtKB-SubCell"/>
</dbReference>
<accession>A0A7N0TF32</accession>
<dbReference type="GO" id="GO:0016887">
    <property type="term" value="F:ATP hydrolysis activity"/>
    <property type="evidence" value="ECO:0007669"/>
    <property type="project" value="InterPro"/>
</dbReference>
<dbReference type="InterPro" id="IPR003959">
    <property type="entry name" value="ATPase_AAA_core"/>
</dbReference>
<dbReference type="Gene3D" id="3.40.50.300">
    <property type="entry name" value="P-loop containing nucleotide triphosphate hydrolases"/>
    <property type="match status" value="2"/>
</dbReference>
<dbReference type="InterPro" id="IPR003593">
    <property type="entry name" value="AAA+_ATPase"/>
</dbReference>
<evidence type="ECO:0000256" key="3">
    <source>
        <dbReference type="ARBA" id="ARBA00022490"/>
    </source>
</evidence>
<feature type="compositionally biased region" description="Basic and acidic residues" evidence="6">
    <location>
        <begin position="156"/>
        <end position="171"/>
    </location>
</feature>
<dbReference type="OMA" id="MESNSAM"/>
<dbReference type="SUPFAM" id="SSF52540">
    <property type="entry name" value="P-loop containing nucleoside triphosphate hydrolases"/>
    <property type="match status" value="2"/>
</dbReference>
<dbReference type="FunFam" id="3.40.50.300:FF:000365">
    <property type="entry name" value="Ribosome biogenesis ATPase RIX7"/>
    <property type="match status" value="1"/>
</dbReference>
<proteinExistence type="inferred from homology"/>
<dbReference type="AlphaFoldDB" id="A0A7N0TF32"/>
<organism evidence="8 9">
    <name type="scientific">Kalanchoe fedtschenkoi</name>
    <name type="common">Lavender scallops</name>
    <name type="synonym">South American air plant</name>
    <dbReference type="NCBI Taxonomy" id="63787"/>
    <lineage>
        <taxon>Eukaryota</taxon>
        <taxon>Viridiplantae</taxon>
        <taxon>Streptophyta</taxon>
        <taxon>Embryophyta</taxon>
        <taxon>Tracheophyta</taxon>
        <taxon>Spermatophyta</taxon>
        <taxon>Magnoliopsida</taxon>
        <taxon>eudicotyledons</taxon>
        <taxon>Gunneridae</taxon>
        <taxon>Pentapetalae</taxon>
        <taxon>Saxifragales</taxon>
        <taxon>Crassulaceae</taxon>
        <taxon>Kalanchoe</taxon>
    </lineage>
</organism>
<feature type="compositionally biased region" description="Basic and acidic residues" evidence="6">
    <location>
        <begin position="178"/>
        <end position="189"/>
    </location>
</feature>
<protein>
    <recommendedName>
        <fullName evidence="7">AAA+ ATPase domain-containing protein</fullName>
    </recommendedName>
</protein>
<comment type="similarity">
    <text evidence="2">Belongs to the AAA ATPase family.</text>
</comment>
<dbReference type="PROSITE" id="PS00674">
    <property type="entry name" value="AAA"/>
    <property type="match status" value="1"/>
</dbReference>
<evidence type="ECO:0000256" key="6">
    <source>
        <dbReference type="SAM" id="MobiDB-lite"/>
    </source>
</evidence>
<keyword evidence="3" id="KW-0963">Cytoplasm</keyword>
<reference evidence="8" key="1">
    <citation type="submission" date="2021-01" db="UniProtKB">
        <authorList>
            <consortium name="EnsemblPlants"/>
        </authorList>
    </citation>
    <scope>IDENTIFICATION</scope>
</reference>
<evidence type="ECO:0000256" key="4">
    <source>
        <dbReference type="ARBA" id="ARBA00022741"/>
    </source>
</evidence>
<dbReference type="InterPro" id="IPR003960">
    <property type="entry name" value="ATPase_AAA_CS"/>
</dbReference>
<dbReference type="SMART" id="SM00382">
    <property type="entry name" value="AAA"/>
    <property type="match status" value="2"/>
</dbReference>
<dbReference type="Gene3D" id="1.10.8.60">
    <property type="match status" value="2"/>
</dbReference>
<feature type="region of interest" description="Disordered" evidence="6">
    <location>
        <begin position="156"/>
        <end position="189"/>
    </location>
</feature>
<sequence length="791" mass="86874">MVKTPIVDIIARDIRNCRIRNATDQDLVEYLQLNYPRDYSRTKLKVLESMVRKARDKNNKRMREKLRAADEDDEDEASAAAATTPSRKRKKKEDASEAKLIRLEAEHLKSTFMFSGTDSSEVSTSEDAIYGEKLESRTDLISDALRDKYVKQAKLEEASGSEKHMEVELDKKRGKASNGDKKAAGRSKVSLELEPKKNEGPRFCDMGGLNKILEELTMEVLAPLCHPQVPSYLGVKPVAGILLHGPPGCGKTMLANAIANEAGLPFYKISATEIVSGVSGVSEENIRELFSKACRTAPSIVFIDEIDAIALKRESSQKDMGRRIVTQLMTCMDESRQMLQAASSDSTPEISVQASRHVLVIGATNHPDEIDPGLRRPGRFDSEIYLGVPDENARIQILSALTRGLKLEGSFDLLKIARLTPGYVGADLASLANKAGNLAMQRIMKNRKDKVLTETAEDGNAIEWWKQSWLPDELENLSITMDDFEEAIKKVQPSSKREGFSTIPDVKWEDVGGLDDLRKVFTSHIVKQIKFPEKCKLFGMEFDTGFLLYGPPGCGKTLLAKAVANEAGANFIHIKGPEILNKYVGESETAIRSIFNRARTCAPCILFFDEVDSLTTKRGKDGGWVVESVAMQLMMELDGGDKRSGVYVIGATNRREAMDPAFLRPGRFGKHLYVGCPSPDQRVQILKAVSRKKPIDPDVDLDALARSAACGNFTGADLSALVHEASVAAFEEAETLEHGGNAVAAFSVSTIRMKHFEEALVALSGSSKLAKNTSELKKKKLVGGISGSVAE</sequence>
<dbReference type="PANTHER" id="PTHR48470">
    <property type="entry name" value="CELL DIVISION CONTROL PROTEIN 48 C ISOFORM 1"/>
    <property type="match status" value="1"/>
</dbReference>
<dbReference type="InterPro" id="IPR027417">
    <property type="entry name" value="P-loop_NTPase"/>
</dbReference>
<feature type="region of interest" description="Disordered" evidence="6">
    <location>
        <begin position="54"/>
        <end position="96"/>
    </location>
</feature>
<keyword evidence="5" id="KW-0067">ATP-binding</keyword>
<evidence type="ECO:0000256" key="5">
    <source>
        <dbReference type="ARBA" id="ARBA00022840"/>
    </source>
</evidence>
<name>A0A7N0TF32_KALFE</name>
<feature type="domain" description="AAA+ ATPase" evidence="7">
    <location>
        <begin position="542"/>
        <end position="679"/>
    </location>
</feature>
<evidence type="ECO:0000256" key="2">
    <source>
        <dbReference type="ARBA" id="ARBA00006914"/>
    </source>
</evidence>
<dbReference type="Proteomes" id="UP000594263">
    <property type="component" value="Unplaced"/>
</dbReference>
<comment type="subcellular location">
    <subcellularLocation>
        <location evidence="1">Cytoplasm</location>
    </subcellularLocation>
</comment>
<dbReference type="InterPro" id="IPR041569">
    <property type="entry name" value="AAA_lid_3"/>
</dbReference>
<dbReference type="GO" id="GO:0005524">
    <property type="term" value="F:ATP binding"/>
    <property type="evidence" value="ECO:0007669"/>
    <property type="project" value="UniProtKB-KW"/>
</dbReference>
<dbReference type="Gramene" id="Kaladp0034s0116.1.v1.1">
    <property type="protein sequence ID" value="Kaladp0034s0116.1.v1.1"/>
    <property type="gene ID" value="Kaladp0034s0116.v1.1"/>
</dbReference>
<keyword evidence="4" id="KW-0547">Nucleotide-binding</keyword>
<feature type="compositionally biased region" description="Basic and acidic residues" evidence="6">
    <location>
        <begin position="54"/>
        <end position="69"/>
    </location>
</feature>
<dbReference type="FunFam" id="1.10.8.60:FF:000109">
    <property type="entry name" value="Cell division control protein 48 homolog C"/>
    <property type="match status" value="1"/>
</dbReference>
<keyword evidence="9" id="KW-1185">Reference proteome</keyword>
<dbReference type="EnsemblPlants" id="Kaladp0034s0116.1.v1.1">
    <property type="protein sequence ID" value="Kaladp0034s0116.1.v1.1"/>
    <property type="gene ID" value="Kaladp0034s0116.v1.1"/>
</dbReference>
<evidence type="ECO:0000259" key="7">
    <source>
        <dbReference type="SMART" id="SM00382"/>
    </source>
</evidence>
<dbReference type="FunFam" id="3.40.50.300:FF:000567">
    <property type="entry name" value="ATPase, AAA family protein"/>
    <property type="match status" value="1"/>
</dbReference>